<dbReference type="RefSeq" id="WP_018372137.1">
    <property type="nucleotide sequence ID" value="NZ_UHFR01000005.1"/>
</dbReference>
<name>A0A380L144_9STRE</name>
<keyword evidence="3" id="KW-1185">Reference proteome</keyword>
<keyword evidence="2" id="KW-0449">Lipoprotein</keyword>
<dbReference type="AlphaFoldDB" id="A0A380L144"/>
<dbReference type="Proteomes" id="UP000254634">
    <property type="component" value="Unassembled WGS sequence"/>
</dbReference>
<dbReference type="InterPro" id="IPR046720">
    <property type="entry name" value="DUF6612"/>
</dbReference>
<keyword evidence="1" id="KW-0732">Signal</keyword>
<accession>A0A380L144</accession>
<feature type="signal peptide" evidence="1">
    <location>
        <begin position="1"/>
        <end position="25"/>
    </location>
</feature>
<dbReference type="EMBL" id="UHFR01000005">
    <property type="protein sequence ID" value="SUN77300.1"/>
    <property type="molecule type" value="Genomic_DNA"/>
</dbReference>
<dbReference type="PROSITE" id="PS51257">
    <property type="entry name" value="PROKAR_LIPOPROTEIN"/>
    <property type="match status" value="1"/>
</dbReference>
<evidence type="ECO:0000313" key="3">
    <source>
        <dbReference type="Proteomes" id="UP000254634"/>
    </source>
</evidence>
<evidence type="ECO:0000313" key="2">
    <source>
        <dbReference type="EMBL" id="SUN77300.1"/>
    </source>
</evidence>
<organism evidence="2 3">
    <name type="scientific">Streptococcus massiliensis</name>
    <dbReference type="NCBI Taxonomy" id="313439"/>
    <lineage>
        <taxon>Bacteria</taxon>
        <taxon>Bacillati</taxon>
        <taxon>Bacillota</taxon>
        <taxon>Bacilli</taxon>
        <taxon>Lactobacillales</taxon>
        <taxon>Streptococcaceae</taxon>
        <taxon>Streptococcus</taxon>
    </lineage>
</organism>
<dbReference type="OrthoDB" id="2218697at2"/>
<gene>
    <name evidence="2" type="ORF">NCTC13765_01818</name>
</gene>
<proteinExistence type="predicted"/>
<dbReference type="STRING" id="1123307.GCA_000380065_01428"/>
<reference evidence="2" key="1">
    <citation type="submission" date="2018-06" db="EMBL/GenBank/DDBJ databases">
        <authorList>
            <consortium name="Pathogen Informatics"/>
            <person name="Doyle S."/>
        </authorList>
    </citation>
    <scope>NUCLEOTIDE SEQUENCE [LARGE SCALE GENOMIC DNA]</scope>
    <source>
        <strain evidence="2">NCTC13765</strain>
    </source>
</reference>
<dbReference type="Pfam" id="PF20316">
    <property type="entry name" value="DUF6612"/>
    <property type="match status" value="1"/>
</dbReference>
<evidence type="ECO:0000256" key="1">
    <source>
        <dbReference type="SAM" id="SignalP"/>
    </source>
</evidence>
<protein>
    <submittedName>
        <fullName evidence="2">Putative lipoprotein</fullName>
    </submittedName>
</protein>
<sequence length="265" mass="30021">MKSKRLWLLTLLLPMLIFLVACQQATTKTTDNQSGTSSQTKNTITVKDLLTKVKKANTDVTSMNVDVALGITGSSNSLAKNQEIKGELIYNKENADLTKGHLVLNMTQGDQKTYQEIIMPGGENLPVYSRSSKDGKWTKQVQSQNSSYYIQPDYFKLLKALSSMSDDDLRLKEERDDYVVSLKNQNTDLIGLFGKEFDLELTGITQADMQKELTVKFDKKNFYFKEFQLKLSYDGDKGKLEITTDVTYSSWNKVDENSITEPKDI</sequence>
<feature type="chain" id="PRO_5039477672" evidence="1">
    <location>
        <begin position="26"/>
        <end position="265"/>
    </location>
</feature>